<feature type="transmembrane region" description="Helical" evidence="1">
    <location>
        <begin position="6"/>
        <end position="27"/>
    </location>
</feature>
<evidence type="ECO:0000256" key="1">
    <source>
        <dbReference type="SAM" id="Phobius"/>
    </source>
</evidence>
<dbReference type="RefSeq" id="WP_027009444.1">
    <property type="nucleotide sequence ID" value="NZ_CP091521.1"/>
</dbReference>
<evidence type="ECO:0000313" key="3">
    <source>
        <dbReference type="Proteomes" id="UP000831534"/>
    </source>
</evidence>
<dbReference type="Proteomes" id="UP000831534">
    <property type="component" value="Chromosome"/>
</dbReference>
<protein>
    <submittedName>
        <fullName evidence="2">Uncharacterized protein</fullName>
    </submittedName>
</protein>
<dbReference type="EMBL" id="CP091521">
    <property type="protein sequence ID" value="UOP04555.2"/>
    <property type="molecule type" value="Genomic_DNA"/>
</dbReference>
<name>A0A8T9MUN1_9NEIS</name>
<evidence type="ECO:0000313" key="2">
    <source>
        <dbReference type="EMBL" id="UOP04555.2"/>
    </source>
</evidence>
<reference evidence="2" key="1">
    <citation type="journal article" date="2022" name="Res Sq">
        <title>Evolution of multicellular longitudinally dividing oral cavity symbionts (Neisseriaceae).</title>
        <authorList>
            <person name="Nyongesa S."/>
            <person name="Weber P."/>
            <person name="Bernet E."/>
            <person name="Pullido F."/>
            <person name="Nieckarz M."/>
            <person name="Delaby M."/>
            <person name="Nieves C."/>
            <person name="Viehboeck T."/>
            <person name="Krause N."/>
            <person name="Rivera-Millot A."/>
            <person name="Nakamura A."/>
            <person name="Vischer N."/>
            <person name="VanNieuwenhze M."/>
            <person name="Brun Y."/>
            <person name="Cava F."/>
            <person name="Bulgheresi S."/>
            <person name="Veyrier F."/>
        </authorList>
    </citation>
    <scope>NUCLEOTIDE SEQUENCE</scope>
    <source>
        <strain evidence="2">17694</strain>
    </source>
</reference>
<keyword evidence="1" id="KW-0812">Transmembrane</keyword>
<keyword evidence="1" id="KW-1133">Transmembrane helix</keyword>
<sequence>MDLATLAYWGKNITGGLAIGYACYVWLIKKISKAAETYPDLKIAIPEDVPVSAVFQEWCRQTGYEFSPDDKRYYYNGGWWEDGAMLAFSHERGRLFLHAFAMSKTLEGKIFFALNAPVWIAKQKRRNKLKQLNKLLRHWQIEPIKMK</sequence>
<reference evidence="2" key="2">
    <citation type="submission" date="2024-09" db="EMBL/GenBank/DDBJ databases">
        <authorList>
            <person name="Veyrier F.J."/>
        </authorList>
    </citation>
    <scope>NUCLEOTIDE SEQUENCE</scope>
    <source>
        <strain evidence="2">17694</strain>
    </source>
</reference>
<gene>
    <name evidence="2" type="ORF">LVJ77_09865</name>
</gene>
<dbReference type="AlphaFoldDB" id="A0A8T9MUN1"/>
<accession>A0A8T9MUN1</accession>
<proteinExistence type="predicted"/>
<dbReference type="KEGG" id="ckh:LVJ77_09865"/>
<keyword evidence="3" id="KW-1185">Reference proteome</keyword>
<keyword evidence="1" id="KW-0472">Membrane</keyword>
<organism evidence="2 3">
    <name type="scientific">Conchiformibius kuhniae</name>
    <dbReference type="NCBI Taxonomy" id="211502"/>
    <lineage>
        <taxon>Bacteria</taxon>
        <taxon>Pseudomonadati</taxon>
        <taxon>Pseudomonadota</taxon>
        <taxon>Betaproteobacteria</taxon>
        <taxon>Neisseriales</taxon>
        <taxon>Neisseriaceae</taxon>
        <taxon>Conchiformibius</taxon>
    </lineage>
</organism>